<evidence type="ECO:0000313" key="2">
    <source>
        <dbReference type="EMBL" id="SBQ54847.1"/>
    </source>
</evidence>
<organism evidence="2">
    <name type="scientific">Nothobranchius korthausae</name>
    <dbReference type="NCBI Taxonomy" id="1143690"/>
    <lineage>
        <taxon>Eukaryota</taxon>
        <taxon>Metazoa</taxon>
        <taxon>Chordata</taxon>
        <taxon>Craniata</taxon>
        <taxon>Vertebrata</taxon>
        <taxon>Euteleostomi</taxon>
        <taxon>Actinopterygii</taxon>
        <taxon>Neopterygii</taxon>
        <taxon>Teleostei</taxon>
        <taxon>Neoteleostei</taxon>
        <taxon>Acanthomorphata</taxon>
        <taxon>Ovalentaria</taxon>
        <taxon>Atherinomorphae</taxon>
        <taxon>Cyprinodontiformes</taxon>
        <taxon>Nothobranchiidae</taxon>
        <taxon>Nothobranchius</taxon>
    </lineage>
</organism>
<reference evidence="2" key="2">
    <citation type="submission" date="2016-06" db="EMBL/GenBank/DDBJ databases">
        <title>The genome of a short-lived fish provides insights into sex chromosome evolution and the genetic control of aging.</title>
        <authorList>
            <person name="Reichwald K."/>
            <person name="Felder M."/>
            <person name="Petzold A."/>
            <person name="Koch P."/>
            <person name="Groth M."/>
            <person name="Platzer M."/>
        </authorList>
    </citation>
    <scope>NUCLEOTIDE SEQUENCE</scope>
    <source>
        <tissue evidence="2">Brain</tissue>
    </source>
</reference>
<dbReference type="EMBL" id="HAEB01008320">
    <property type="protein sequence ID" value="SBQ54847.1"/>
    <property type="molecule type" value="Transcribed_RNA"/>
</dbReference>
<proteinExistence type="predicted"/>
<feature type="non-terminal residue" evidence="2">
    <location>
        <position position="1"/>
    </location>
</feature>
<name>A0A1A8F6W4_9TELE</name>
<protein>
    <submittedName>
        <fullName evidence="2">Uncharacterized protein</fullName>
    </submittedName>
</protein>
<reference evidence="2" key="1">
    <citation type="submission" date="2016-05" db="EMBL/GenBank/DDBJ databases">
        <authorList>
            <person name="Lavstsen T."/>
            <person name="Jespersen J.S."/>
        </authorList>
    </citation>
    <scope>NUCLEOTIDE SEQUENCE</scope>
    <source>
        <tissue evidence="2">Brain</tissue>
    </source>
</reference>
<evidence type="ECO:0000256" key="1">
    <source>
        <dbReference type="SAM" id="MobiDB-lite"/>
    </source>
</evidence>
<sequence>TNDHFPCRGEAAQGGAAAGGPEGFLPGKVEGHRAVGQRVVHQLDATWEDTGRTDQWSEETSGSSDSSDTAPSCGEAARGGAAAGGSRGFIPGKVEGHGAVEQRAVCQRRPPAWFKDYRVDG</sequence>
<dbReference type="AlphaFoldDB" id="A0A1A8F6W4"/>
<gene>
    <name evidence="2" type="primary">Nfu_g_1_025041</name>
</gene>
<feature type="region of interest" description="Disordered" evidence="1">
    <location>
        <begin position="44"/>
        <end position="90"/>
    </location>
</feature>
<feature type="compositionally biased region" description="Low complexity" evidence="1">
    <location>
        <begin position="58"/>
        <end position="69"/>
    </location>
</feature>
<accession>A0A1A8F6W4</accession>
<feature type="region of interest" description="Disordered" evidence="1">
    <location>
        <begin position="1"/>
        <end position="23"/>
    </location>
</feature>